<dbReference type="InterPro" id="IPR036734">
    <property type="entry name" value="Neur_chan_lig-bd_sf"/>
</dbReference>
<dbReference type="InterPro" id="IPR006201">
    <property type="entry name" value="Neur_channel"/>
</dbReference>
<gene>
    <name evidence="8" type="ORF">CHS0354_006236</name>
</gene>
<dbReference type="AlphaFoldDB" id="A0AAE0VQ19"/>
<feature type="transmembrane region" description="Helical" evidence="5">
    <location>
        <begin position="234"/>
        <end position="259"/>
    </location>
</feature>
<dbReference type="SUPFAM" id="SSF63712">
    <property type="entry name" value="Nicotinic receptor ligand binding domain-like"/>
    <property type="match status" value="1"/>
</dbReference>
<dbReference type="InterPro" id="IPR036719">
    <property type="entry name" value="Neuro-gated_channel_TM_sf"/>
</dbReference>
<organism evidence="8 9">
    <name type="scientific">Potamilus streckersoni</name>
    <dbReference type="NCBI Taxonomy" id="2493646"/>
    <lineage>
        <taxon>Eukaryota</taxon>
        <taxon>Metazoa</taxon>
        <taxon>Spiralia</taxon>
        <taxon>Lophotrochozoa</taxon>
        <taxon>Mollusca</taxon>
        <taxon>Bivalvia</taxon>
        <taxon>Autobranchia</taxon>
        <taxon>Heteroconchia</taxon>
        <taxon>Palaeoheterodonta</taxon>
        <taxon>Unionida</taxon>
        <taxon>Unionoidea</taxon>
        <taxon>Unionidae</taxon>
        <taxon>Ambleminae</taxon>
        <taxon>Lampsilini</taxon>
        <taxon>Potamilus</taxon>
    </lineage>
</organism>
<keyword evidence="4 5" id="KW-0472">Membrane</keyword>
<accession>A0AAE0VQ19</accession>
<proteinExistence type="inferred from homology"/>
<evidence type="ECO:0000256" key="1">
    <source>
        <dbReference type="ARBA" id="ARBA00004141"/>
    </source>
</evidence>
<comment type="similarity">
    <text evidence="5">Belongs to the ligand-gated ion channel (TC 1.A.9) family.</text>
</comment>
<dbReference type="PANTHER" id="PTHR18945">
    <property type="entry name" value="NEUROTRANSMITTER GATED ION CHANNEL"/>
    <property type="match status" value="1"/>
</dbReference>
<evidence type="ECO:0000256" key="2">
    <source>
        <dbReference type="ARBA" id="ARBA00022692"/>
    </source>
</evidence>
<dbReference type="PROSITE" id="PS00236">
    <property type="entry name" value="NEUROTR_ION_CHANNEL"/>
    <property type="match status" value="1"/>
</dbReference>
<evidence type="ECO:0000256" key="5">
    <source>
        <dbReference type="RuleBase" id="RU000687"/>
    </source>
</evidence>
<dbReference type="Gene3D" id="2.70.170.10">
    <property type="entry name" value="Neurotransmitter-gated ion-channel ligand-binding domain"/>
    <property type="match status" value="1"/>
</dbReference>
<reference evidence="8" key="1">
    <citation type="journal article" date="2021" name="Genome Biol. Evol.">
        <title>A High-Quality Reference Genome for a Parasitic Bivalve with Doubly Uniparental Inheritance (Bivalvia: Unionida).</title>
        <authorList>
            <person name="Smith C.H."/>
        </authorList>
    </citation>
    <scope>NUCLEOTIDE SEQUENCE</scope>
    <source>
        <strain evidence="8">CHS0354</strain>
    </source>
</reference>
<dbReference type="Pfam" id="PF02932">
    <property type="entry name" value="Neur_chan_memb"/>
    <property type="match status" value="1"/>
</dbReference>
<dbReference type="InterPro" id="IPR038050">
    <property type="entry name" value="Neuro_actylchol_rec"/>
</dbReference>
<sequence length="431" mass="48760">MECRKLNLMVLTFLIMVYLPKVNVQTSDNAKNLLYQIFNASAYNKAVRPTYEQNTSTDVVIDFYLTSIIDFDSQKEKLTTSGYLTISWNDYYLQWTPSTYGELTGTFIPQDNVWKPDISLQNGVSELKGLGSSSLFVYVLNDGTVYWYPIGIFHSTCGIDITYFPFDIQTCTLKLTAWSYTKSEVYVSEGNKGIILDDYEENSEWSIIDTSVDTLQKSGDAAIIFSIKLKRKPLFFLLNVILPVILLSLLNVCIFVLPAESGEKASFSVTVFLSLAVFLTIVTATLPQNSEKVSLLGIYLVLMASFSTLIVILTLFTLRLNFRKVDVDQIPSWLFKLQRTVEIVRCRRYTKILPAMMSQGDVPKFDPGYTVSTKDPNSVFTKSNSPTSNEKPKITWNHICNALDFVFFWIFLLATIITTVTIFSICSITAV</sequence>
<name>A0AAE0VQ19_9BIVA</name>
<keyword evidence="3 5" id="KW-1133">Transmembrane helix</keyword>
<dbReference type="GO" id="GO:0005230">
    <property type="term" value="F:extracellular ligand-gated monoatomic ion channel activity"/>
    <property type="evidence" value="ECO:0007669"/>
    <property type="project" value="InterPro"/>
</dbReference>
<dbReference type="InterPro" id="IPR018000">
    <property type="entry name" value="Neurotransmitter_ion_chnl_CS"/>
</dbReference>
<keyword evidence="5" id="KW-0732">Signal</keyword>
<keyword evidence="5" id="KW-0407">Ion channel</keyword>
<keyword evidence="9" id="KW-1185">Reference proteome</keyword>
<reference evidence="8" key="3">
    <citation type="submission" date="2023-05" db="EMBL/GenBank/DDBJ databases">
        <authorList>
            <person name="Smith C.H."/>
        </authorList>
    </citation>
    <scope>NUCLEOTIDE SEQUENCE</scope>
    <source>
        <strain evidence="8">CHS0354</strain>
        <tissue evidence="8">Mantle</tissue>
    </source>
</reference>
<protein>
    <submittedName>
        <fullName evidence="8">Uncharacterized protein</fullName>
    </submittedName>
</protein>
<dbReference type="SUPFAM" id="SSF90112">
    <property type="entry name" value="Neurotransmitter-gated ion-channel transmembrane pore"/>
    <property type="match status" value="1"/>
</dbReference>
<evidence type="ECO:0000259" key="6">
    <source>
        <dbReference type="Pfam" id="PF02931"/>
    </source>
</evidence>
<keyword evidence="5" id="KW-0813">Transport</keyword>
<dbReference type="InterPro" id="IPR006029">
    <property type="entry name" value="Neurotrans-gated_channel_TM"/>
</dbReference>
<dbReference type="CDD" id="cd19051">
    <property type="entry name" value="LGIC_TM_cation"/>
    <property type="match status" value="1"/>
</dbReference>
<dbReference type="Gene3D" id="1.20.58.390">
    <property type="entry name" value="Neurotransmitter-gated ion-channel transmembrane domain"/>
    <property type="match status" value="1"/>
</dbReference>
<dbReference type="Proteomes" id="UP001195483">
    <property type="component" value="Unassembled WGS sequence"/>
</dbReference>
<dbReference type="GO" id="GO:0004888">
    <property type="term" value="F:transmembrane signaling receptor activity"/>
    <property type="evidence" value="ECO:0007669"/>
    <property type="project" value="InterPro"/>
</dbReference>
<evidence type="ECO:0000259" key="7">
    <source>
        <dbReference type="Pfam" id="PF02932"/>
    </source>
</evidence>
<evidence type="ECO:0000256" key="3">
    <source>
        <dbReference type="ARBA" id="ARBA00022989"/>
    </source>
</evidence>
<evidence type="ECO:0000313" key="8">
    <source>
        <dbReference type="EMBL" id="KAK3584820.1"/>
    </source>
</evidence>
<comment type="caution">
    <text evidence="8">The sequence shown here is derived from an EMBL/GenBank/DDBJ whole genome shotgun (WGS) entry which is preliminary data.</text>
</comment>
<keyword evidence="2 5" id="KW-0812">Transmembrane</keyword>
<dbReference type="EMBL" id="JAEAOA010000435">
    <property type="protein sequence ID" value="KAK3584820.1"/>
    <property type="molecule type" value="Genomic_DNA"/>
</dbReference>
<dbReference type="CDD" id="cd18989">
    <property type="entry name" value="LGIC_ECD_cation"/>
    <property type="match status" value="1"/>
</dbReference>
<evidence type="ECO:0000256" key="4">
    <source>
        <dbReference type="ARBA" id="ARBA00023136"/>
    </source>
</evidence>
<dbReference type="Pfam" id="PF02931">
    <property type="entry name" value="Neur_chan_LBD"/>
    <property type="match status" value="1"/>
</dbReference>
<dbReference type="FunFam" id="2.70.170.10:FF:000028">
    <property type="entry name" value="AcetylCholine Receptor"/>
    <property type="match status" value="1"/>
</dbReference>
<comment type="subcellular location">
    <subcellularLocation>
        <location evidence="1">Membrane</location>
        <topology evidence="1">Multi-pass membrane protein</topology>
    </subcellularLocation>
</comment>
<feature type="signal peptide" evidence="5">
    <location>
        <begin position="1"/>
        <end position="24"/>
    </location>
</feature>
<keyword evidence="5" id="KW-0406">Ion transport</keyword>
<feature type="domain" description="Neurotransmitter-gated ion-channel ligand-binding" evidence="6">
    <location>
        <begin position="32"/>
        <end position="233"/>
    </location>
</feature>
<dbReference type="InterPro" id="IPR006202">
    <property type="entry name" value="Neur_chan_lig-bd"/>
</dbReference>
<feature type="transmembrane region" description="Helical" evidence="5">
    <location>
        <begin position="406"/>
        <end position="430"/>
    </location>
</feature>
<evidence type="ECO:0000313" key="9">
    <source>
        <dbReference type="Proteomes" id="UP001195483"/>
    </source>
</evidence>
<feature type="transmembrane region" description="Helical" evidence="5">
    <location>
        <begin position="265"/>
        <end position="286"/>
    </location>
</feature>
<feature type="chain" id="PRO_5041778819" evidence="5">
    <location>
        <begin position="25"/>
        <end position="431"/>
    </location>
</feature>
<dbReference type="PRINTS" id="PR00252">
    <property type="entry name" value="NRIONCHANNEL"/>
</dbReference>
<reference evidence="8" key="2">
    <citation type="journal article" date="2021" name="Genome Biol. Evol.">
        <title>Developing a high-quality reference genome for a parasitic bivalve with doubly uniparental inheritance (Bivalvia: Unionida).</title>
        <authorList>
            <person name="Smith C.H."/>
        </authorList>
    </citation>
    <scope>NUCLEOTIDE SEQUENCE</scope>
    <source>
        <strain evidence="8">CHS0354</strain>
        <tissue evidence="8">Mantle</tissue>
    </source>
</reference>
<feature type="domain" description="Neurotransmitter-gated ion-channel transmembrane" evidence="7">
    <location>
        <begin position="240"/>
        <end position="337"/>
    </location>
</feature>
<feature type="transmembrane region" description="Helical" evidence="5">
    <location>
        <begin position="298"/>
        <end position="318"/>
    </location>
</feature>
<dbReference type="GO" id="GO:0016020">
    <property type="term" value="C:membrane"/>
    <property type="evidence" value="ECO:0007669"/>
    <property type="project" value="UniProtKB-SubCell"/>
</dbReference>